<keyword evidence="1 3" id="KW-0238">DNA-binding</keyword>
<dbReference type="InterPro" id="IPR010499">
    <property type="entry name" value="AraC_E-bd"/>
</dbReference>
<organism evidence="3 4">
    <name type="scientific">Kribbella antiqua</name>
    <dbReference type="NCBI Taxonomy" id="2512217"/>
    <lineage>
        <taxon>Bacteria</taxon>
        <taxon>Bacillati</taxon>
        <taxon>Actinomycetota</taxon>
        <taxon>Actinomycetes</taxon>
        <taxon>Propionibacteriales</taxon>
        <taxon>Kribbellaceae</taxon>
        <taxon>Kribbella</taxon>
    </lineage>
</organism>
<dbReference type="Gene3D" id="1.10.1660.10">
    <property type="match status" value="1"/>
</dbReference>
<dbReference type="Proteomes" id="UP000295573">
    <property type="component" value="Unassembled WGS sequence"/>
</dbReference>
<dbReference type="GO" id="GO:0003700">
    <property type="term" value="F:DNA-binding transcription factor activity"/>
    <property type="evidence" value="ECO:0007669"/>
    <property type="project" value="InterPro"/>
</dbReference>
<keyword evidence="4" id="KW-1185">Reference proteome</keyword>
<evidence type="ECO:0000259" key="2">
    <source>
        <dbReference type="PROSITE" id="PS50937"/>
    </source>
</evidence>
<dbReference type="InterPro" id="IPR047057">
    <property type="entry name" value="MerR_fam"/>
</dbReference>
<dbReference type="OrthoDB" id="7849865at2"/>
<dbReference type="PROSITE" id="PS50937">
    <property type="entry name" value="HTH_MERR_2"/>
    <property type="match status" value="1"/>
</dbReference>
<dbReference type="SMART" id="SM00871">
    <property type="entry name" value="AraC_E_bind"/>
    <property type="match status" value="1"/>
</dbReference>
<sequence length="271" mass="29661">MFAIGEFARHGRVSIRMLRHYDAIGLLRPARVDPVTGYRSYDAGQFADLNRIVALKDLGFSLEQVRTMIADEVSPAELRALLTMRRAELESTVAESYARLAQVESRLRGIESALPTADVVVKDLPAIRLVGLTTTAASFTPEDIGPVVQPLCAELGRRLPDAAVQPAGRLTCLYERSRHTEDEVVVRATVPASVDAEGNLNGLEVVDLPAVRAATLVHRGPIDQVLPAWQALARWIDDNGHQSSEPARELYLDCPEDPASWVTELQEPIGP</sequence>
<dbReference type="Pfam" id="PF13411">
    <property type="entry name" value="MerR_1"/>
    <property type="match status" value="1"/>
</dbReference>
<evidence type="ECO:0000256" key="1">
    <source>
        <dbReference type="ARBA" id="ARBA00023125"/>
    </source>
</evidence>
<dbReference type="PANTHER" id="PTHR30204:SF97">
    <property type="entry name" value="MERR FAMILY REGULATORY PROTEIN"/>
    <property type="match status" value="1"/>
</dbReference>
<dbReference type="EMBL" id="SLWR01000001">
    <property type="protein sequence ID" value="TCO52029.1"/>
    <property type="molecule type" value="Genomic_DNA"/>
</dbReference>
<dbReference type="PANTHER" id="PTHR30204">
    <property type="entry name" value="REDOX-CYCLING DRUG-SENSING TRANSCRIPTIONAL ACTIVATOR SOXR"/>
    <property type="match status" value="1"/>
</dbReference>
<feature type="domain" description="HTH merR-type" evidence="2">
    <location>
        <begin position="1"/>
        <end position="71"/>
    </location>
</feature>
<evidence type="ECO:0000313" key="4">
    <source>
        <dbReference type="Proteomes" id="UP000295573"/>
    </source>
</evidence>
<accession>A0A4R2J7W1</accession>
<dbReference type="Gene3D" id="3.20.80.10">
    <property type="entry name" value="Regulatory factor, effector binding domain"/>
    <property type="match status" value="1"/>
</dbReference>
<dbReference type="Pfam" id="PF06445">
    <property type="entry name" value="GyrI-like"/>
    <property type="match status" value="1"/>
</dbReference>
<dbReference type="InterPro" id="IPR029442">
    <property type="entry name" value="GyrI-like"/>
</dbReference>
<comment type="caution">
    <text evidence="3">The sequence shown here is derived from an EMBL/GenBank/DDBJ whole genome shotgun (WGS) entry which is preliminary data.</text>
</comment>
<proteinExistence type="predicted"/>
<dbReference type="SUPFAM" id="SSF55136">
    <property type="entry name" value="Probable bacterial effector-binding domain"/>
    <property type="match status" value="1"/>
</dbReference>
<protein>
    <submittedName>
        <fullName evidence="3">DNA-binding transcriptional MerR regulator</fullName>
    </submittedName>
</protein>
<dbReference type="GO" id="GO:0003677">
    <property type="term" value="F:DNA binding"/>
    <property type="evidence" value="ECO:0007669"/>
    <property type="project" value="UniProtKB-KW"/>
</dbReference>
<dbReference type="SMART" id="SM00422">
    <property type="entry name" value="HTH_MERR"/>
    <property type="match status" value="1"/>
</dbReference>
<dbReference type="InterPro" id="IPR009061">
    <property type="entry name" value="DNA-bd_dom_put_sf"/>
</dbReference>
<dbReference type="CDD" id="cd01107">
    <property type="entry name" value="HTH_BmrR"/>
    <property type="match status" value="1"/>
</dbReference>
<dbReference type="RefSeq" id="WP_132144307.1">
    <property type="nucleotide sequence ID" value="NZ_SLWR01000001.1"/>
</dbReference>
<gene>
    <name evidence="3" type="ORF">EV646_1011026</name>
</gene>
<dbReference type="SUPFAM" id="SSF46955">
    <property type="entry name" value="Putative DNA-binding domain"/>
    <property type="match status" value="1"/>
</dbReference>
<dbReference type="InterPro" id="IPR000551">
    <property type="entry name" value="MerR-type_HTH_dom"/>
</dbReference>
<reference evidence="3 4" key="1">
    <citation type="journal article" date="2015" name="Stand. Genomic Sci.">
        <title>Genomic Encyclopedia of Bacterial and Archaeal Type Strains, Phase III: the genomes of soil and plant-associated and newly described type strains.</title>
        <authorList>
            <person name="Whitman W.B."/>
            <person name="Woyke T."/>
            <person name="Klenk H.P."/>
            <person name="Zhou Y."/>
            <person name="Lilburn T.G."/>
            <person name="Beck B.J."/>
            <person name="De Vos P."/>
            <person name="Vandamme P."/>
            <person name="Eisen J.A."/>
            <person name="Garrity G."/>
            <person name="Hugenholtz P."/>
            <person name="Kyrpides N.C."/>
        </authorList>
    </citation>
    <scope>NUCLEOTIDE SEQUENCE [LARGE SCALE GENOMIC DNA]</scope>
    <source>
        <strain evidence="3 4">VKM Ac-2541</strain>
    </source>
</reference>
<dbReference type="AlphaFoldDB" id="A0A4R2J7W1"/>
<dbReference type="InterPro" id="IPR011256">
    <property type="entry name" value="Reg_factor_effector_dom_sf"/>
</dbReference>
<evidence type="ECO:0000313" key="3">
    <source>
        <dbReference type="EMBL" id="TCO52029.1"/>
    </source>
</evidence>
<name>A0A4R2J7W1_9ACTN</name>